<feature type="active site" evidence="11">
    <location>
        <position position="874"/>
    </location>
</feature>
<dbReference type="SMART" id="SM01246">
    <property type="entry name" value="Josephin"/>
    <property type="match status" value="1"/>
</dbReference>
<dbReference type="InterPro" id="IPR021007">
    <property type="entry name" value="Sex_determ_C"/>
</dbReference>
<evidence type="ECO:0000256" key="5">
    <source>
        <dbReference type="ARBA" id="ARBA00022670"/>
    </source>
</evidence>
<organism evidence="14 15">
    <name type="scientific">Acromyrmex charruanus</name>
    <dbReference type="NCBI Taxonomy" id="2715315"/>
    <lineage>
        <taxon>Eukaryota</taxon>
        <taxon>Metazoa</taxon>
        <taxon>Ecdysozoa</taxon>
        <taxon>Arthropoda</taxon>
        <taxon>Hexapoda</taxon>
        <taxon>Insecta</taxon>
        <taxon>Pterygota</taxon>
        <taxon>Neoptera</taxon>
        <taxon>Endopterygota</taxon>
        <taxon>Hymenoptera</taxon>
        <taxon>Apocrita</taxon>
        <taxon>Aculeata</taxon>
        <taxon>Formicoidea</taxon>
        <taxon>Formicidae</taxon>
        <taxon>Myrmicinae</taxon>
        <taxon>Acromyrmex</taxon>
    </lineage>
</organism>
<dbReference type="EMBL" id="JAANIC010002949">
    <property type="protein sequence ID" value="KAG5343436.1"/>
    <property type="molecule type" value="Genomic_DNA"/>
</dbReference>
<comment type="caution">
    <text evidence="14">The sequence shown here is derived from an EMBL/GenBank/DDBJ whole genome shotgun (WGS) entry which is preliminary data.</text>
</comment>
<evidence type="ECO:0000256" key="2">
    <source>
        <dbReference type="ARBA" id="ARBA00004514"/>
    </source>
</evidence>
<dbReference type="Pfam" id="PF11671">
    <property type="entry name" value="Apis_Csd"/>
    <property type="match status" value="2"/>
</dbReference>
<evidence type="ECO:0000256" key="7">
    <source>
        <dbReference type="ARBA" id="ARBA00022801"/>
    </source>
</evidence>
<comment type="function">
    <text evidence="8">Cleaves 'Lys-63'-linked poly-ubiquitin chains, and with lesser efficiency 'Lys-48'-linked poly-ubiquitin chains (in vitro). May act as a deubiquitinating enzyme.</text>
</comment>
<sequence>MNPMRSTTFRSGEESRLTRNEDYSTLAILRSRTEEEKQRRRREWQRQQERERKQEKLKQQKILEYERKRAQALKYAEEKSSRHSQSKSGSESPSHVRYRDRSTSTASKSGSLHEKLDGSTSGTVPLFRGPQNAQINTSELRRIKVDIHRNIPVKGPVTELERDILNPEDVIVKRREALTIKSRSLRKRSLSLSPIRNRVYSGYPSSYQSSRRVDLKHQDKTEKCDTRKDDGRSDLEKRREYKEKYTERDGANKHDNNRSHSRERNSHSRPFIEERSYRDRYRERSNERSYERRDRDRERNRERDRNRDRTKTRDRSRERRDIAPHYIESPIPVPIYYGSFPPRPIVVGPMVPLRGQIPPMGRGRHPTLMAQVRPFPPRFPPDMYRLGHPPPNPKHEISLLRSKLVQTRSGRKRNEITLLDCDCELYSDDTYNKCRKPHSIKKLTNHMVNLFCFIFTAMNPMRSTTFRSGEESRLTRNEDYSTLAILRSRTEEEKQRRRREWQRQQERERKQEKLKQQKILEYERKRAQALKYAEEKSSRHSQSKSGNESPSHVRYRGRSTSTASKSDSLHEKLGWSTSGIVPLFRGPQNAQIDTSELRRIKVDIHRDIPVKGSVTELERDILNPEDVIVKRREGEGCKPIFDREELKKVINKTNEIEERRTVVAIDKEQSALTIKSRSLRKRSLSLSPIRNRVYSGYPSSYQSSRRVDLKHQDKTEKCDTRKDDGRSDLEKRREYKEKYTERDGANKHDNNRSHSRERNSHSRPFIEERSYRDRYRERSNERSYERRDRDRERNRERDRNRDRTKTRDRSRERRDIAPHYIESPIPVPIYYGSFPPSPIVVGPMVPLRGQISPMEKGRHPTLMAQVRPFVKELCALHALNNLFQERGFSKQELDQICYSLSPDVWINPHKSLLGLGNYDINVIMAALQRRGREAVWFDKRRDPKCLRLDNIEGFILNVPTEYKLGFVLLPLKRRHWIALKKIHGAFYNLDSKLDSPQLIGKDNDLLVYLKDQIDSKEKELFLVVTREIDSNQGWLIDTCENQDNNMDHDSIRYIEDGYPDIDLKKSESKEMNENEEFLDNKNSR</sequence>
<feature type="domain" description="Josephin" evidence="13">
    <location>
        <begin position="861"/>
        <end position="1038"/>
    </location>
</feature>
<keyword evidence="6" id="KW-0833">Ubl conjugation pathway</keyword>
<dbReference type="PANTHER" id="PTHR13291">
    <property type="entry name" value="JOSEPHIN 1, 2"/>
    <property type="match status" value="1"/>
</dbReference>
<dbReference type="PANTHER" id="PTHR13291:SF0">
    <property type="entry name" value="JOSEPHIN-LIKE PROTEIN"/>
    <property type="match status" value="1"/>
</dbReference>
<protein>
    <recommendedName>
        <fullName evidence="9">Josephin-2</fullName>
        <ecNumber evidence="3">3.4.19.12</ecNumber>
    </recommendedName>
    <alternativeName>
        <fullName evidence="10">Josephin domain-containing protein 2</fullName>
    </alternativeName>
</protein>
<feature type="non-terminal residue" evidence="14">
    <location>
        <position position="1084"/>
    </location>
</feature>
<dbReference type="PROSITE" id="PS50957">
    <property type="entry name" value="JOSEPHIN"/>
    <property type="match status" value="1"/>
</dbReference>
<feature type="region of interest" description="Disordered" evidence="12">
    <location>
        <begin position="692"/>
        <end position="817"/>
    </location>
</feature>
<dbReference type="Proteomes" id="UP000669903">
    <property type="component" value="Unassembled WGS sequence"/>
</dbReference>
<dbReference type="Pfam" id="PF12278">
    <property type="entry name" value="SDP_N"/>
    <property type="match status" value="2"/>
</dbReference>
<evidence type="ECO:0000256" key="6">
    <source>
        <dbReference type="ARBA" id="ARBA00022786"/>
    </source>
</evidence>
<dbReference type="InterPro" id="IPR040053">
    <property type="entry name" value="JOSD1/2"/>
</dbReference>
<dbReference type="GO" id="GO:0005829">
    <property type="term" value="C:cytosol"/>
    <property type="evidence" value="ECO:0007669"/>
    <property type="project" value="UniProtKB-SubCell"/>
</dbReference>
<evidence type="ECO:0000313" key="14">
    <source>
        <dbReference type="EMBL" id="KAG5343436.1"/>
    </source>
</evidence>
<feature type="region of interest" description="Disordered" evidence="12">
    <location>
        <begin position="1064"/>
        <end position="1084"/>
    </location>
</feature>
<evidence type="ECO:0000256" key="4">
    <source>
        <dbReference type="ARBA" id="ARBA00022490"/>
    </source>
</evidence>
<accession>A0A836FR47</accession>
<evidence type="ECO:0000259" key="13">
    <source>
        <dbReference type="PROSITE" id="PS50957"/>
    </source>
</evidence>
<evidence type="ECO:0000256" key="8">
    <source>
        <dbReference type="ARBA" id="ARBA00058284"/>
    </source>
</evidence>
<feature type="region of interest" description="Disordered" evidence="12">
    <location>
        <begin position="1"/>
        <end position="133"/>
    </location>
</feature>
<dbReference type="AlphaFoldDB" id="A0A836FR47"/>
<feature type="non-terminal residue" evidence="14">
    <location>
        <position position="1"/>
    </location>
</feature>
<evidence type="ECO:0000256" key="11">
    <source>
        <dbReference type="PROSITE-ProRule" id="PRU00331"/>
    </source>
</evidence>
<keyword evidence="5" id="KW-0645">Protease</keyword>
<feature type="compositionally biased region" description="Basic and acidic residues" evidence="12">
    <location>
        <begin position="11"/>
        <end position="22"/>
    </location>
</feature>
<evidence type="ECO:0000256" key="10">
    <source>
        <dbReference type="ARBA" id="ARBA00077222"/>
    </source>
</evidence>
<proteinExistence type="predicted"/>
<dbReference type="InterPro" id="IPR022063">
    <property type="entry name" value="Sex_determin_N"/>
</dbReference>
<feature type="region of interest" description="Disordered" evidence="12">
    <location>
        <begin position="531"/>
        <end position="570"/>
    </location>
</feature>
<keyword evidence="15" id="KW-1185">Reference proteome</keyword>
<feature type="compositionally biased region" description="Polar residues" evidence="12">
    <location>
        <begin position="1"/>
        <end position="10"/>
    </location>
</feature>
<dbReference type="GO" id="GO:0006508">
    <property type="term" value="P:proteolysis"/>
    <property type="evidence" value="ECO:0007669"/>
    <property type="project" value="UniProtKB-KW"/>
</dbReference>
<comment type="subcellular location">
    <subcellularLocation>
        <location evidence="2">Cytoplasm</location>
        <location evidence="2">Cytosol</location>
    </subcellularLocation>
</comment>
<feature type="compositionally biased region" description="Basic and acidic residues" evidence="12">
    <location>
        <begin position="211"/>
        <end position="323"/>
    </location>
</feature>
<dbReference type="Gene3D" id="3.90.70.40">
    <property type="match status" value="1"/>
</dbReference>
<reference evidence="14" key="1">
    <citation type="submission" date="2020-03" db="EMBL/GenBank/DDBJ databases">
        <title>Relaxed selection underlies rapid genomic changes in the transitions from sociality to social parasitism in ants.</title>
        <authorList>
            <person name="Bi X."/>
        </authorList>
    </citation>
    <scope>NUCLEOTIDE SEQUENCE</scope>
    <source>
        <strain evidence="14">BGI-DK2014a</strain>
        <tissue evidence="14">Whole body</tissue>
    </source>
</reference>
<gene>
    <name evidence="14" type="ORF">G6Z76_0002679</name>
</gene>
<comment type="catalytic activity">
    <reaction evidence="1">
        <text>Thiol-dependent hydrolysis of ester, thioester, amide, peptide and isopeptide bonds formed by the C-terminal Gly of ubiquitin (a 76-residue protein attached to proteins as an intracellular targeting signal).</text>
        <dbReference type="EC" id="3.4.19.12"/>
    </reaction>
</comment>
<dbReference type="EC" id="3.4.19.12" evidence="3"/>
<feature type="active site" evidence="11">
    <location>
        <position position="990"/>
    </location>
</feature>
<feature type="active site" evidence="11">
    <location>
        <position position="975"/>
    </location>
</feature>
<evidence type="ECO:0000313" key="15">
    <source>
        <dbReference type="Proteomes" id="UP000669903"/>
    </source>
</evidence>
<dbReference type="InterPro" id="IPR006155">
    <property type="entry name" value="Josephin"/>
</dbReference>
<dbReference type="Pfam" id="PF02099">
    <property type="entry name" value="Josephin"/>
    <property type="match status" value="1"/>
</dbReference>
<evidence type="ECO:0000256" key="1">
    <source>
        <dbReference type="ARBA" id="ARBA00000707"/>
    </source>
</evidence>
<feature type="compositionally biased region" description="Basic and acidic residues" evidence="12">
    <location>
        <begin position="31"/>
        <end position="81"/>
    </location>
</feature>
<dbReference type="GO" id="GO:0004843">
    <property type="term" value="F:cysteine-type deubiquitinase activity"/>
    <property type="evidence" value="ECO:0007669"/>
    <property type="project" value="UniProtKB-EC"/>
</dbReference>
<evidence type="ECO:0000256" key="12">
    <source>
        <dbReference type="SAM" id="MobiDB-lite"/>
    </source>
</evidence>
<feature type="region of interest" description="Disordered" evidence="12">
    <location>
        <begin position="202"/>
        <end position="323"/>
    </location>
</feature>
<evidence type="ECO:0000256" key="3">
    <source>
        <dbReference type="ARBA" id="ARBA00012759"/>
    </source>
</evidence>
<dbReference type="FunFam" id="3.90.70.40:FF:000003">
    <property type="entry name" value="josephin-2 isoform X1"/>
    <property type="match status" value="1"/>
</dbReference>
<evidence type="ECO:0000256" key="9">
    <source>
        <dbReference type="ARBA" id="ARBA00069892"/>
    </source>
</evidence>
<name>A0A836FR47_9HYME</name>
<keyword evidence="4" id="KW-0963">Cytoplasm</keyword>
<keyword evidence="7 11" id="KW-0378">Hydrolase</keyword>
<feature type="compositionally biased region" description="Basic and acidic residues" evidence="12">
    <location>
        <begin position="705"/>
        <end position="817"/>
    </location>
</feature>
<dbReference type="GO" id="GO:0016579">
    <property type="term" value="P:protein deubiquitination"/>
    <property type="evidence" value="ECO:0007669"/>
    <property type="project" value="InterPro"/>
</dbReference>